<proteinExistence type="predicted"/>
<dbReference type="Proteomes" id="UP000886501">
    <property type="component" value="Unassembled WGS sequence"/>
</dbReference>
<sequence>MSILSIILPAASLPVVRAAPWQTVYARQSNGNNANAGFSSAVWIPIVAIGVLFFLGGLWVFRKKIMQRRMATNGNTVSNGTNTTTTGPQTRELTAVELANGTRPTTTTTRRPRRPRRTPSQVSTKSLPAYMKEPGDHEVVIYRGLEDMDEEAERNINDSTTTTPDMALNTEGADRNSHDITRALLPSRTDSPELIRHSINLSRGSYDHQGSDESHARLIDVRRGEAPAYESIDLGITEEPAPAHRHQNSQSTRISGFFSRFMPHRGDNDPTDGPPTLSPPSNARNSAFSHSHSREPSAQSGTSGIASTDSHSSPRRSGVGRTHQDRNNNSSTGSVFTILSRTLSRNLDDVPLTSPSMISLNSISPPLTHTATRTEFTYPRTGPTFEQIKFLSSKETFGRFGLPYGPDAVAFAASSSRQDLPPDFDSIHRPSFSDPSPNPDDGSGFSLRRSTSASRVSAGDNPDRGGSPFPESGELSPDLASLMDPPSKISLSKQKSSPNLGADVHTSPSQNSLSKQKSTPNLGVGHPPLSKSALKSKSITNLQSDGDGSLPPRSVSAAGSYLTVESFQTAHDDGGDPTPTPSTGALGSVPQIMVQLPSNNPSSTNLAEEGSGSETEEFFDGDEGTEGSVSGDEDERGGVNSGGNKTPRVSSVNEGHQSHVEGWNQEEVKEDDVSSLSDEDEKDSSASEPNTKGHKEAHMRTPTSSSSSDPESGSDDESEAETHSTHTEVNQTLVTMDLETGQIRRIHGGTDVTLTPEMVTATLKTSSPDLTRTTAVGA</sequence>
<reference evidence="1" key="2">
    <citation type="journal article" date="2020" name="Nat. Commun.">
        <title>Large-scale genome sequencing of mycorrhizal fungi provides insights into the early evolution of symbiotic traits.</title>
        <authorList>
            <person name="Miyauchi S."/>
            <person name="Kiss E."/>
            <person name="Kuo A."/>
            <person name="Drula E."/>
            <person name="Kohler A."/>
            <person name="Sanchez-Garcia M."/>
            <person name="Morin E."/>
            <person name="Andreopoulos B."/>
            <person name="Barry K.W."/>
            <person name="Bonito G."/>
            <person name="Buee M."/>
            <person name="Carver A."/>
            <person name="Chen C."/>
            <person name="Cichocki N."/>
            <person name="Clum A."/>
            <person name="Culley D."/>
            <person name="Crous P.W."/>
            <person name="Fauchery L."/>
            <person name="Girlanda M."/>
            <person name="Hayes R.D."/>
            <person name="Keri Z."/>
            <person name="LaButti K."/>
            <person name="Lipzen A."/>
            <person name="Lombard V."/>
            <person name="Magnuson J."/>
            <person name="Maillard F."/>
            <person name="Murat C."/>
            <person name="Nolan M."/>
            <person name="Ohm R.A."/>
            <person name="Pangilinan J."/>
            <person name="Pereira M.F."/>
            <person name="Perotto S."/>
            <person name="Peter M."/>
            <person name="Pfister S."/>
            <person name="Riley R."/>
            <person name="Sitrit Y."/>
            <person name="Stielow J.B."/>
            <person name="Szollosi G."/>
            <person name="Zifcakova L."/>
            <person name="Stursova M."/>
            <person name="Spatafora J.W."/>
            <person name="Tedersoo L."/>
            <person name="Vaario L.M."/>
            <person name="Yamada A."/>
            <person name="Yan M."/>
            <person name="Wang P."/>
            <person name="Xu J."/>
            <person name="Bruns T."/>
            <person name="Baldrian P."/>
            <person name="Vilgalys R."/>
            <person name="Dunand C."/>
            <person name="Henrissat B."/>
            <person name="Grigoriev I.V."/>
            <person name="Hibbett D."/>
            <person name="Nagy L.G."/>
            <person name="Martin F.M."/>
        </authorList>
    </citation>
    <scope>NUCLEOTIDE SEQUENCE</scope>
    <source>
        <strain evidence="1">P2</strain>
    </source>
</reference>
<dbReference type="EMBL" id="MU118041">
    <property type="protein sequence ID" value="KAF9647117.1"/>
    <property type="molecule type" value="Genomic_DNA"/>
</dbReference>
<evidence type="ECO:0000313" key="2">
    <source>
        <dbReference type="Proteomes" id="UP000886501"/>
    </source>
</evidence>
<evidence type="ECO:0000313" key="1">
    <source>
        <dbReference type="EMBL" id="KAF9647117.1"/>
    </source>
</evidence>
<reference evidence="1" key="1">
    <citation type="submission" date="2019-10" db="EMBL/GenBank/DDBJ databases">
        <authorList>
            <consortium name="DOE Joint Genome Institute"/>
            <person name="Kuo A."/>
            <person name="Miyauchi S."/>
            <person name="Kiss E."/>
            <person name="Drula E."/>
            <person name="Kohler A."/>
            <person name="Sanchez-Garcia M."/>
            <person name="Andreopoulos B."/>
            <person name="Barry K.W."/>
            <person name="Bonito G."/>
            <person name="Buee M."/>
            <person name="Carver A."/>
            <person name="Chen C."/>
            <person name="Cichocki N."/>
            <person name="Clum A."/>
            <person name="Culley D."/>
            <person name="Crous P.W."/>
            <person name="Fauchery L."/>
            <person name="Girlanda M."/>
            <person name="Hayes R."/>
            <person name="Keri Z."/>
            <person name="Labutti K."/>
            <person name="Lipzen A."/>
            <person name="Lombard V."/>
            <person name="Magnuson J."/>
            <person name="Maillard F."/>
            <person name="Morin E."/>
            <person name="Murat C."/>
            <person name="Nolan M."/>
            <person name="Ohm R."/>
            <person name="Pangilinan J."/>
            <person name="Pereira M."/>
            <person name="Perotto S."/>
            <person name="Peter M."/>
            <person name="Riley R."/>
            <person name="Sitrit Y."/>
            <person name="Stielow B."/>
            <person name="Szollosi G."/>
            <person name="Zifcakova L."/>
            <person name="Stursova M."/>
            <person name="Spatafora J.W."/>
            <person name="Tedersoo L."/>
            <person name="Vaario L.-M."/>
            <person name="Yamada A."/>
            <person name="Yan M."/>
            <person name="Wang P."/>
            <person name="Xu J."/>
            <person name="Bruns T."/>
            <person name="Baldrian P."/>
            <person name="Vilgalys R."/>
            <person name="Henrissat B."/>
            <person name="Grigoriev I.V."/>
            <person name="Hibbett D."/>
            <person name="Nagy L.G."/>
            <person name="Martin F.M."/>
        </authorList>
    </citation>
    <scope>NUCLEOTIDE SEQUENCE</scope>
    <source>
        <strain evidence="1">P2</strain>
    </source>
</reference>
<name>A0ACB6ZC32_THEGA</name>
<protein>
    <submittedName>
        <fullName evidence="1">Uncharacterized protein</fullName>
    </submittedName>
</protein>
<keyword evidence="2" id="KW-1185">Reference proteome</keyword>
<accession>A0ACB6ZC32</accession>
<gene>
    <name evidence="1" type="ORF">BDM02DRAFT_3117616</name>
</gene>
<comment type="caution">
    <text evidence="1">The sequence shown here is derived from an EMBL/GenBank/DDBJ whole genome shotgun (WGS) entry which is preliminary data.</text>
</comment>
<organism evidence="1 2">
    <name type="scientific">Thelephora ganbajun</name>
    <name type="common">Ganba fungus</name>
    <dbReference type="NCBI Taxonomy" id="370292"/>
    <lineage>
        <taxon>Eukaryota</taxon>
        <taxon>Fungi</taxon>
        <taxon>Dikarya</taxon>
        <taxon>Basidiomycota</taxon>
        <taxon>Agaricomycotina</taxon>
        <taxon>Agaricomycetes</taxon>
        <taxon>Thelephorales</taxon>
        <taxon>Thelephoraceae</taxon>
        <taxon>Thelephora</taxon>
    </lineage>
</organism>